<dbReference type="EMBL" id="QXTF01000001">
    <property type="protein sequence ID" value="RIX31655.1"/>
    <property type="molecule type" value="Genomic_DNA"/>
</dbReference>
<protein>
    <recommendedName>
        <fullName evidence="3">Peptidase M28 domain-containing protein</fullName>
    </recommendedName>
</protein>
<dbReference type="AlphaFoldDB" id="A0A418Q133"/>
<dbReference type="PANTHER" id="PTHR12147:SF26">
    <property type="entry name" value="PEPTIDASE M28 DOMAIN-CONTAINING PROTEIN"/>
    <property type="match status" value="1"/>
</dbReference>
<dbReference type="Proteomes" id="UP000285023">
    <property type="component" value="Unassembled WGS sequence"/>
</dbReference>
<organism evidence="4 5">
    <name type="scientific">Sphingomonas edaphi</name>
    <dbReference type="NCBI Taxonomy" id="2315689"/>
    <lineage>
        <taxon>Bacteria</taxon>
        <taxon>Pseudomonadati</taxon>
        <taxon>Pseudomonadota</taxon>
        <taxon>Alphaproteobacteria</taxon>
        <taxon>Sphingomonadales</taxon>
        <taxon>Sphingomonadaceae</taxon>
        <taxon>Sphingomonas</taxon>
    </lineage>
</organism>
<feature type="transmembrane region" description="Helical" evidence="1">
    <location>
        <begin position="389"/>
        <end position="409"/>
    </location>
</feature>
<keyword evidence="1" id="KW-0812">Transmembrane</keyword>
<dbReference type="Gene3D" id="3.40.630.10">
    <property type="entry name" value="Zn peptidases"/>
    <property type="match status" value="1"/>
</dbReference>
<evidence type="ECO:0000259" key="3">
    <source>
        <dbReference type="Pfam" id="PF04389"/>
    </source>
</evidence>
<gene>
    <name evidence="4" type="ORF">D3M59_01170</name>
</gene>
<dbReference type="Pfam" id="PF04389">
    <property type="entry name" value="Peptidase_M28"/>
    <property type="match status" value="1"/>
</dbReference>
<feature type="transmembrane region" description="Helical" evidence="1">
    <location>
        <begin position="467"/>
        <end position="487"/>
    </location>
</feature>
<feature type="transmembrane region" description="Helical" evidence="1">
    <location>
        <begin position="353"/>
        <end position="377"/>
    </location>
</feature>
<feature type="transmembrane region" description="Helical" evidence="1">
    <location>
        <begin position="494"/>
        <end position="515"/>
    </location>
</feature>
<dbReference type="InterPro" id="IPR045175">
    <property type="entry name" value="M28_fam"/>
</dbReference>
<evidence type="ECO:0000313" key="5">
    <source>
        <dbReference type="Proteomes" id="UP000285023"/>
    </source>
</evidence>
<accession>A0A418Q133</accession>
<dbReference type="PANTHER" id="PTHR12147">
    <property type="entry name" value="METALLOPEPTIDASE M28 FAMILY MEMBER"/>
    <property type="match status" value="1"/>
</dbReference>
<dbReference type="GO" id="GO:0006508">
    <property type="term" value="P:proteolysis"/>
    <property type="evidence" value="ECO:0007669"/>
    <property type="project" value="InterPro"/>
</dbReference>
<keyword evidence="1" id="KW-0472">Membrane</keyword>
<keyword evidence="1" id="KW-1133">Transmembrane helix</keyword>
<comment type="caution">
    <text evidence="4">The sequence shown here is derived from an EMBL/GenBank/DDBJ whole genome shotgun (WGS) entry which is preliminary data.</text>
</comment>
<dbReference type="SUPFAM" id="SSF53187">
    <property type="entry name" value="Zn-dependent exopeptidases"/>
    <property type="match status" value="1"/>
</dbReference>
<feature type="chain" id="PRO_5019289958" description="Peptidase M28 domain-containing protein" evidence="2">
    <location>
        <begin position="21"/>
        <end position="736"/>
    </location>
</feature>
<sequence>MKLQAARVLGVFLLLMCAFAIKGSLVAPPSASAQIAAGQFDTFRALARLQRILGDQRPHSVDTGANDAVRERLVAELRAIGLTPQVREADDCQASPRHRTVSCSHVRNVVASIGPATGRRLLLNAHYDSSPAGPGASDDGIGIATLLEVAAVLKVQPPARPVTFLFNEGEEFGLNGAGAFAAQDPLASSVDALINIEARGVSGPATMFETNVPNGPAIIAYAQSSQRPNANSIATDMATLIPNTTDVEVFKARGWKTLSYAIIGNETRYHTSGDTVEALNRASLFQMGSEVLAATRVMARADPDADGGRMVFTDIAGRLFVALPLQVSLSALGVLAIAALAVSWKIGALKRPLATVVLAWVAGVALAVLVGWLFGLIRPGAFWRASPLLPYLTIYAVVLTAQMAVLARMTGGIKRHRLRAATWLLTLVLGCVATIVLPGASIFFIAAPAVAIGGLLANRKTPQVATMLFWLAAAIQLLMFSQLLAMLELLLVDGPLWAVAPLAGLAALPFLIEVTDAVDRWILSAVGVIAGAVVLGAMLVPRTTAERPGRLTLDYLRDDVAARRQWSVSNGLAPLPDGWSRFGRWKQSTLRNSTAKRWLAPAPTIDLPAPRIAVLSSVAQGRKRTVRLSIDPAGADTVGLRFAKDVPVLAMGIAGQARAIPASAGKGTIMLRCSGRSCGRMVFEVRLGTAKPVVADLIRTRYAMVPQGKPLIDARPSSHIPQYLPDSSVRIVPARL</sequence>
<feature type="transmembrane region" description="Helical" evidence="1">
    <location>
        <begin position="521"/>
        <end position="540"/>
    </location>
</feature>
<reference evidence="4 5" key="1">
    <citation type="submission" date="2018-09" db="EMBL/GenBank/DDBJ databases">
        <title>Sphingomonas sp. DAC4.</title>
        <authorList>
            <person name="Seo T."/>
        </authorList>
    </citation>
    <scope>NUCLEOTIDE SEQUENCE [LARGE SCALE GENOMIC DNA]</scope>
    <source>
        <strain evidence="4 5">DAC4</strain>
    </source>
</reference>
<dbReference type="GO" id="GO:0008235">
    <property type="term" value="F:metalloexopeptidase activity"/>
    <property type="evidence" value="ECO:0007669"/>
    <property type="project" value="InterPro"/>
</dbReference>
<dbReference type="InterPro" id="IPR007484">
    <property type="entry name" value="Peptidase_M28"/>
</dbReference>
<dbReference type="OrthoDB" id="9778250at2"/>
<evidence type="ECO:0000256" key="2">
    <source>
        <dbReference type="SAM" id="SignalP"/>
    </source>
</evidence>
<feature type="transmembrane region" description="Helical" evidence="1">
    <location>
        <begin position="319"/>
        <end position="341"/>
    </location>
</feature>
<feature type="signal peptide" evidence="2">
    <location>
        <begin position="1"/>
        <end position="20"/>
    </location>
</feature>
<feature type="transmembrane region" description="Helical" evidence="1">
    <location>
        <begin position="421"/>
        <end position="447"/>
    </location>
</feature>
<feature type="domain" description="Peptidase M28" evidence="3">
    <location>
        <begin position="108"/>
        <end position="293"/>
    </location>
</feature>
<evidence type="ECO:0000256" key="1">
    <source>
        <dbReference type="SAM" id="Phobius"/>
    </source>
</evidence>
<evidence type="ECO:0000313" key="4">
    <source>
        <dbReference type="EMBL" id="RIX31655.1"/>
    </source>
</evidence>
<dbReference type="RefSeq" id="WP_119530799.1">
    <property type="nucleotide sequence ID" value="NZ_QXTF01000001.1"/>
</dbReference>
<keyword evidence="5" id="KW-1185">Reference proteome</keyword>
<proteinExistence type="predicted"/>
<keyword evidence="2" id="KW-0732">Signal</keyword>
<name>A0A418Q133_9SPHN</name>